<accession>A0AA35THP3</accession>
<evidence type="ECO:0000313" key="1">
    <source>
        <dbReference type="EMBL" id="CAI8048194.1"/>
    </source>
</evidence>
<gene>
    <name evidence="1" type="ORF">GBAR_LOCUS26607</name>
</gene>
<dbReference type="AlphaFoldDB" id="A0AA35THP3"/>
<evidence type="ECO:0000313" key="2">
    <source>
        <dbReference type="Proteomes" id="UP001174909"/>
    </source>
</evidence>
<name>A0AA35THP3_GEOBA</name>
<proteinExistence type="predicted"/>
<comment type="caution">
    <text evidence="1">The sequence shown here is derived from an EMBL/GenBank/DDBJ whole genome shotgun (WGS) entry which is preliminary data.</text>
</comment>
<keyword evidence="2" id="KW-1185">Reference proteome</keyword>
<protein>
    <submittedName>
        <fullName evidence="1">Uncharacterized protein</fullName>
    </submittedName>
</protein>
<sequence length="93" mass="10438">MATGGVNVSKEYVREQLHSMGVRDLSENDLESYTNAAQTLPGSFRSTFKSRLLRPRLALESHLAAPTPVYYPLDKNIQLHKLVHTSKDLPSSR</sequence>
<reference evidence="1" key="1">
    <citation type="submission" date="2023-03" db="EMBL/GenBank/DDBJ databases">
        <authorList>
            <person name="Steffen K."/>
            <person name="Cardenas P."/>
        </authorList>
    </citation>
    <scope>NUCLEOTIDE SEQUENCE</scope>
</reference>
<organism evidence="1 2">
    <name type="scientific">Geodia barretti</name>
    <name type="common">Barrett's horny sponge</name>
    <dbReference type="NCBI Taxonomy" id="519541"/>
    <lineage>
        <taxon>Eukaryota</taxon>
        <taxon>Metazoa</taxon>
        <taxon>Porifera</taxon>
        <taxon>Demospongiae</taxon>
        <taxon>Heteroscleromorpha</taxon>
        <taxon>Tetractinellida</taxon>
        <taxon>Astrophorina</taxon>
        <taxon>Geodiidae</taxon>
        <taxon>Geodia</taxon>
    </lineage>
</organism>
<dbReference type="EMBL" id="CASHTH010003713">
    <property type="protein sequence ID" value="CAI8048194.1"/>
    <property type="molecule type" value="Genomic_DNA"/>
</dbReference>
<dbReference type="Proteomes" id="UP001174909">
    <property type="component" value="Unassembled WGS sequence"/>
</dbReference>